<gene>
    <name evidence="1" type="ORF">Micbo1qcDRAFT_178491</name>
</gene>
<sequence length="134" mass="15389">MSPERPTDAEMLAALPMRNTHRSLVNEAEQSLHTGNNARAREIAQRLLDDPAVIGDMRAMAHHIMSYLGPAIVPRMEHLEKSIRILLYIRTRHPQPRGHPSVQIADEHLQTGFERLRRMPTFEWVHGCIVCEQD</sequence>
<evidence type="ECO:0000313" key="2">
    <source>
        <dbReference type="Proteomes" id="UP000070501"/>
    </source>
</evidence>
<dbReference type="AlphaFoldDB" id="A0A136ISD1"/>
<organism evidence="1 2">
    <name type="scientific">Microdochium bolleyi</name>
    <dbReference type="NCBI Taxonomy" id="196109"/>
    <lineage>
        <taxon>Eukaryota</taxon>
        <taxon>Fungi</taxon>
        <taxon>Dikarya</taxon>
        <taxon>Ascomycota</taxon>
        <taxon>Pezizomycotina</taxon>
        <taxon>Sordariomycetes</taxon>
        <taxon>Xylariomycetidae</taxon>
        <taxon>Xylariales</taxon>
        <taxon>Microdochiaceae</taxon>
        <taxon>Microdochium</taxon>
    </lineage>
</organism>
<dbReference type="Proteomes" id="UP000070501">
    <property type="component" value="Unassembled WGS sequence"/>
</dbReference>
<dbReference type="InParanoid" id="A0A136ISD1"/>
<protein>
    <submittedName>
        <fullName evidence="1">Uncharacterized protein</fullName>
    </submittedName>
</protein>
<proteinExistence type="predicted"/>
<keyword evidence="2" id="KW-1185">Reference proteome</keyword>
<dbReference type="EMBL" id="KQ964260">
    <property type="protein sequence ID" value="KXJ87841.1"/>
    <property type="molecule type" value="Genomic_DNA"/>
</dbReference>
<accession>A0A136ISD1</accession>
<name>A0A136ISD1_9PEZI</name>
<evidence type="ECO:0000313" key="1">
    <source>
        <dbReference type="EMBL" id="KXJ87841.1"/>
    </source>
</evidence>
<reference evidence="2" key="1">
    <citation type="submission" date="2016-02" db="EMBL/GenBank/DDBJ databases">
        <title>Draft genome sequence of Microdochium bolleyi, a fungal endophyte of beachgrass.</title>
        <authorList>
            <consortium name="DOE Joint Genome Institute"/>
            <person name="David A.S."/>
            <person name="May G."/>
            <person name="Haridas S."/>
            <person name="Lim J."/>
            <person name="Wang M."/>
            <person name="Labutti K."/>
            <person name="Lipzen A."/>
            <person name="Barry K."/>
            <person name="Grigoriev I.V."/>
        </authorList>
    </citation>
    <scope>NUCLEOTIDE SEQUENCE [LARGE SCALE GENOMIC DNA]</scope>
    <source>
        <strain evidence="2">J235TASD1</strain>
    </source>
</reference>